<gene>
    <name evidence="1" type="ORF">M436DRAFT_76601</name>
</gene>
<dbReference type="AlphaFoldDB" id="A0A074W6X0"/>
<keyword evidence="2" id="KW-1185">Reference proteome</keyword>
<dbReference type="SUPFAM" id="SSF56112">
    <property type="entry name" value="Protein kinase-like (PK-like)"/>
    <property type="match status" value="1"/>
</dbReference>
<evidence type="ECO:0000313" key="2">
    <source>
        <dbReference type="Proteomes" id="UP000027730"/>
    </source>
</evidence>
<protein>
    <recommendedName>
        <fullName evidence="3">Protein kinase domain-containing protein</fullName>
    </recommendedName>
</protein>
<sequence length="299" mass="34103">MSIVLKVELEQPSTGIPAQKMILKVYDRQHSLELRKSLSTGPATKASEEQFATFLRGGLLPPFLAECEENGAWVSSVYAQWGVEGREALAYMKSTQSHEVELKVYEQLVDMQGVHVPTIFADVRLPPQHAAMEKDESLAHYTEIRAILMEHISGFPLSDLVTEVPESAWASVCDQAIEIIREIAEHDFINFDVKPRNTIVRPSEESLYHVFYLDFGECCVRDPSESDGIWQERKRQRNEEGAVGFVMMNYISRAKGKNGRKYKGTLPLPWEYKPSLRFQGDYFSQCNKTSRVKYRAETS</sequence>
<accession>A0A074W6X0</accession>
<organism evidence="1 2">
    <name type="scientific">Aureobasidium namibiae CBS 147.97</name>
    <dbReference type="NCBI Taxonomy" id="1043004"/>
    <lineage>
        <taxon>Eukaryota</taxon>
        <taxon>Fungi</taxon>
        <taxon>Dikarya</taxon>
        <taxon>Ascomycota</taxon>
        <taxon>Pezizomycotina</taxon>
        <taxon>Dothideomycetes</taxon>
        <taxon>Dothideomycetidae</taxon>
        <taxon>Dothideales</taxon>
        <taxon>Saccotheciaceae</taxon>
        <taxon>Aureobasidium</taxon>
    </lineage>
</organism>
<reference evidence="1 2" key="1">
    <citation type="journal article" date="2014" name="BMC Genomics">
        <title>Genome sequencing of four Aureobasidium pullulans varieties: biotechnological potential, stress tolerance, and description of new species.</title>
        <authorList>
            <person name="Gostin Ar C."/>
            <person name="Ohm R.A."/>
            <person name="Kogej T."/>
            <person name="Sonjak S."/>
            <person name="Turk M."/>
            <person name="Zajc J."/>
            <person name="Zalar P."/>
            <person name="Grube M."/>
            <person name="Sun H."/>
            <person name="Han J."/>
            <person name="Sharma A."/>
            <person name="Chiniquy J."/>
            <person name="Ngan C.Y."/>
            <person name="Lipzen A."/>
            <person name="Barry K."/>
            <person name="Grigoriev I.V."/>
            <person name="Gunde-Cimerman N."/>
        </authorList>
    </citation>
    <scope>NUCLEOTIDE SEQUENCE [LARGE SCALE GENOMIC DNA]</scope>
    <source>
        <strain evidence="1 2">CBS 147.97</strain>
    </source>
</reference>
<dbReference type="OrthoDB" id="5134445at2759"/>
<dbReference type="GeneID" id="25415870"/>
<dbReference type="InterPro" id="IPR011009">
    <property type="entry name" value="Kinase-like_dom_sf"/>
</dbReference>
<dbReference type="Proteomes" id="UP000027730">
    <property type="component" value="Unassembled WGS sequence"/>
</dbReference>
<evidence type="ECO:0008006" key="3">
    <source>
        <dbReference type="Google" id="ProtNLM"/>
    </source>
</evidence>
<name>A0A074W6X0_9PEZI</name>
<evidence type="ECO:0000313" key="1">
    <source>
        <dbReference type="EMBL" id="KEQ68880.1"/>
    </source>
</evidence>
<dbReference type="RefSeq" id="XP_013423092.1">
    <property type="nucleotide sequence ID" value="XM_013567638.1"/>
</dbReference>
<dbReference type="EMBL" id="KL584725">
    <property type="protein sequence ID" value="KEQ68880.1"/>
    <property type="molecule type" value="Genomic_DNA"/>
</dbReference>
<dbReference type="HOGENOM" id="CLU_054599_0_2_1"/>
<proteinExistence type="predicted"/>
<dbReference type="Gene3D" id="1.10.510.10">
    <property type="entry name" value="Transferase(Phosphotransferase) domain 1"/>
    <property type="match status" value="1"/>
</dbReference>